<proteinExistence type="predicted"/>
<sequence>MVCSCPIIAMQCKELEDDVLRCGLRWIDSPVRAEFQRWGTLGGTQYADSPGRMHHSMRFGRIPLALPEELKNNIAPCWGLIDTSDGNSDNGALTKDMPDSPQEPRVVVGKAGCLVPPPLEKESLIWVIASVFLNTRGQIHLPISERIVVQASTNVGLRKPTHSYGKRGRKILSSKASRNSFTLSSPSRTSDRRTVIVLGLGRASREKVNGSEPIRKGAASLSANWVK</sequence>
<evidence type="ECO:0000313" key="2">
    <source>
        <dbReference type="Proteomes" id="UP000053477"/>
    </source>
</evidence>
<dbReference type="AlphaFoldDB" id="A0A0H2SEA8"/>
<dbReference type="Proteomes" id="UP000053477">
    <property type="component" value="Unassembled WGS sequence"/>
</dbReference>
<protein>
    <submittedName>
        <fullName evidence="1">Uncharacterized protein</fullName>
    </submittedName>
</protein>
<reference evidence="1 2" key="1">
    <citation type="submission" date="2015-04" db="EMBL/GenBank/DDBJ databases">
        <title>Complete genome sequence of Schizopora paradoxa KUC8140, a cosmopolitan wood degrader in East Asia.</title>
        <authorList>
            <consortium name="DOE Joint Genome Institute"/>
            <person name="Min B."/>
            <person name="Park H."/>
            <person name="Jang Y."/>
            <person name="Kim J.-J."/>
            <person name="Kim K.H."/>
            <person name="Pangilinan J."/>
            <person name="Lipzen A."/>
            <person name="Riley R."/>
            <person name="Grigoriev I.V."/>
            <person name="Spatafora J.W."/>
            <person name="Choi I.-G."/>
        </authorList>
    </citation>
    <scope>NUCLEOTIDE SEQUENCE [LARGE SCALE GENOMIC DNA]</scope>
    <source>
        <strain evidence="1 2">KUC8140</strain>
    </source>
</reference>
<name>A0A0H2SEA8_9AGAM</name>
<keyword evidence="2" id="KW-1185">Reference proteome</keyword>
<gene>
    <name evidence="1" type="ORF">SCHPADRAFT_888533</name>
</gene>
<organism evidence="1 2">
    <name type="scientific">Schizopora paradoxa</name>
    <dbReference type="NCBI Taxonomy" id="27342"/>
    <lineage>
        <taxon>Eukaryota</taxon>
        <taxon>Fungi</taxon>
        <taxon>Dikarya</taxon>
        <taxon>Basidiomycota</taxon>
        <taxon>Agaricomycotina</taxon>
        <taxon>Agaricomycetes</taxon>
        <taxon>Hymenochaetales</taxon>
        <taxon>Schizoporaceae</taxon>
        <taxon>Schizopora</taxon>
    </lineage>
</organism>
<dbReference type="EMBL" id="KQ085930">
    <property type="protein sequence ID" value="KLO15391.1"/>
    <property type="molecule type" value="Genomic_DNA"/>
</dbReference>
<accession>A0A0H2SEA8</accession>
<dbReference type="InParanoid" id="A0A0H2SEA8"/>
<evidence type="ECO:0000313" key="1">
    <source>
        <dbReference type="EMBL" id="KLO15391.1"/>
    </source>
</evidence>